<evidence type="ECO:0000259" key="19">
    <source>
        <dbReference type="Pfam" id="PF00662"/>
    </source>
</evidence>
<proteinExistence type="inferred from homology"/>
<evidence type="ECO:0000256" key="17">
    <source>
        <dbReference type="RuleBase" id="RU003404"/>
    </source>
</evidence>
<keyword evidence="11 17" id="KW-1133">Transmembrane helix</keyword>
<dbReference type="Pfam" id="PF00361">
    <property type="entry name" value="Proton_antipo_M"/>
    <property type="match status" value="1"/>
</dbReference>
<evidence type="ECO:0000313" key="21">
    <source>
        <dbReference type="EMBL" id="UXX49947.1"/>
    </source>
</evidence>
<dbReference type="GO" id="GO:0042773">
    <property type="term" value="P:ATP synthesis coupled electron transport"/>
    <property type="evidence" value="ECO:0007669"/>
    <property type="project" value="InterPro"/>
</dbReference>
<comment type="similarity">
    <text evidence="17">Belongs to the complex I subunit 5 family.</text>
</comment>
<dbReference type="PANTHER" id="PTHR42829">
    <property type="entry name" value="NADH-UBIQUINONE OXIDOREDUCTASE CHAIN 5"/>
    <property type="match status" value="1"/>
</dbReference>
<dbReference type="PRINTS" id="PR01434">
    <property type="entry name" value="NADHDHGNASE5"/>
</dbReference>
<feature type="transmembrane region" description="Helical" evidence="17">
    <location>
        <begin position="332"/>
        <end position="357"/>
    </location>
</feature>
<feature type="transmembrane region" description="Helical" evidence="17">
    <location>
        <begin position="377"/>
        <end position="401"/>
    </location>
</feature>
<dbReference type="InterPro" id="IPR010934">
    <property type="entry name" value="NADH_DH_su5_C"/>
</dbReference>
<feature type="transmembrane region" description="Helical" evidence="17">
    <location>
        <begin position="244"/>
        <end position="264"/>
    </location>
</feature>
<dbReference type="AlphaFoldDB" id="A0A977XUL9"/>
<feature type="domain" description="NADH:quinone oxidoreductase/Mrp antiporter transmembrane" evidence="18">
    <location>
        <begin position="107"/>
        <end position="379"/>
    </location>
</feature>
<evidence type="ECO:0000256" key="10">
    <source>
        <dbReference type="ARBA" id="ARBA00022982"/>
    </source>
</evidence>
<dbReference type="GO" id="GO:0005743">
    <property type="term" value="C:mitochondrial inner membrane"/>
    <property type="evidence" value="ECO:0007669"/>
    <property type="project" value="UniProtKB-SubCell"/>
</dbReference>
<evidence type="ECO:0000256" key="14">
    <source>
        <dbReference type="ARBA" id="ARBA00023128"/>
    </source>
</evidence>
<organism evidence="21">
    <name type="scientific">Portunion sp</name>
    <dbReference type="NCBI Taxonomy" id="2932407"/>
    <lineage>
        <taxon>Eukaryota</taxon>
        <taxon>Metazoa</taxon>
        <taxon>Ecdysozoa</taxon>
        <taxon>Arthropoda</taxon>
        <taxon>Crustacea</taxon>
        <taxon>Multicrustacea</taxon>
        <taxon>Malacostraca</taxon>
        <taxon>Eumalacostraca</taxon>
        <taxon>Peracarida</taxon>
        <taxon>Isopoda</taxon>
        <taxon>Epicaridea</taxon>
        <taxon>Bopyridoidea</taxon>
        <taxon>Entoniscidae</taxon>
        <taxon>Portunion</taxon>
    </lineage>
</organism>
<evidence type="ECO:0000259" key="18">
    <source>
        <dbReference type="Pfam" id="PF00361"/>
    </source>
</evidence>
<geneLocation type="mitochondrion" evidence="21"/>
<accession>A0A977XUL9</accession>
<feature type="transmembrane region" description="Helical" evidence="17">
    <location>
        <begin position="61"/>
        <end position="78"/>
    </location>
</feature>
<reference evidence="21" key="1">
    <citation type="submission" date="2021-11" db="EMBL/GenBank/DDBJ databases">
        <title>the complete mitochondrial genome sequence of Portunion sp. isolate SK1.</title>
        <authorList>
            <person name="Qiao Y."/>
        </authorList>
    </citation>
    <scope>NUCLEOTIDE SEQUENCE</scope>
    <source>
        <strain evidence="21">SK1</strain>
    </source>
</reference>
<evidence type="ECO:0000256" key="16">
    <source>
        <dbReference type="ARBA" id="ARBA00049551"/>
    </source>
</evidence>
<feature type="transmembrane region" description="Helical" evidence="17">
    <location>
        <begin position="214"/>
        <end position="232"/>
    </location>
</feature>
<evidence type="ECO:0000256" key="12">
    <source>
        <dbReference type="ARBA" id="ARBA00023027"/>
    </source>
</evidence>
<dbReference type="GO" id="GO:0003954">
    <property type="term" value="F:NADH dehydrogenase activity"/>
    <property type="evidence" value="ECO:0007669"/>
    <property type="project" value="TreeGrafter"/>
</dbReference>
<name>A0A977XUL9_9CRUS</name>
<evidence type="ECO:0000256" key="9">
    <source>
        <dbReference type="ARBA" id="ARBA00022967"/>
    </source>
</evidence>
<feature type="domain" description="NADH dehydrogenase subunit 5 C-terminal" evidence="20">
    <location>
        <begin position="392"/>
        <end position="504"/>
    </location>
</feature>
<feature type="transmembrane region" description="Helical" evidence="17">
    <location>
        <begin position="551"/>
        <end position="573"/>
    </location>
</feature>
<keyword evidence="15 17" id="KW-0472">Membrane</keyword>
<feature type="domain" description="NADH-Ubiquinone oxidoreductase (complex I) chain 5 N-terminal" evidence="19">
    <location>
        <begin position="47"/>
        <end position="90"/>
    </location>
</feature>
<comment type="function">
    <text evidence="1">Core subunit of the mitochondrial membrane respiratory chain NADH dehydrogenase (Complex I) that is believed to belong to the minimal assembly required for catalysis. Complex I functions in the transfer of electrons from NADH to the respiratory chain. The immediate electron acceptor for the enzyme is believed to be ubiquinone.</text>
</comment>
<keyword evidence="14 17" id="KW-0496">Mitochondrion</keyword>
<evidence type="ECO:0000256" key="3">
    <source>
        <dbReference type="ARBA" id="ARBA00012944"/>
    </source>
</evidence>
<keyword evidence="5 17" id="KW-0813">Transport</keyword>
<keyword evidence="12 17" id="KW-0520">NAD</keyword>
<dbReference type="PANTHER" id="PTHR42829:SF2">
    <property type="entry name" value="NADH-UBIQUINONE OXIDOREDUCTASE CHAIN 5"/>
    <property type="match status" value="1"/>
</dbReference>
<feature type="transmembrane region" description="Helical" evidence="17">
    <location>
        <begin position="284"/>
        <end position="311"/>
    </location>
</feature>
<evidence type="ECO:0000256" key="1">
    <source>
        <dbReference type="ARBA" id="ARBA00003257"/>
    </source>
</evidence>
<comment type="function">
    <text evidence="17">Core subunit of the mitochondrial membrane respiratory chain NADH dehydrogenase (Complex I) which catalyzes electron transfer from NADH through the respiratory chain, using ubiquinone as an electron acceptor. Essential for the catalytic activity and assembly of complex I.</text>
</comment>
<feature type="transmembrane region" description="Helical" evidence="17">
    <location>
        <begin position="182"/>
        <end position="202"/>
    </location>
</feature>
<dbReference type="GO" id="GO:0008137">
    <property type="term" value="F:NADH dehydrogenase (ubiquinone) activity"/>
    <property type="evidence" value="ECO:0007669"/>
    <property type="project" value="UniProtKB-EC"/>
</dbReference>
<evidence type="ECO:0000259" key="20">
    <source>
        <dbReference type="Pfam" id="PF06455"/>
    </source>
</evidence>
<dbReference type="Pfam" id="PF06455">
    <property type="entry name" value="NADH5_C"/>
    <property type="match status" value="1"/>
</dbReference>
<protein>
    <recommendedName>
        <fullName evidence="4 17">NADH-ubiquinone oxidoreductase chain 5</fullName>
        <ecNumber evidence="3 17">7.1.1.2</ecNumber>
    </recommendedName>
</protein>
<keyword evidence="7 17" id="KW-0812">Transmembrane</keyword>
<dbReference type="InterPro" id="IPR003945">
    <property type="entry name" value="NU5C-like"/>
</dbReference>
<gene>
    <name evidence="21" type="primary">nad5</name>
</gene>
<comment type="subcellular location">
    <subcellularLocation>
        <location evidence="2">Mitochondrion inner membrane</location>
        <topology evidence="2">Multi-pass membrane protein</topology>
    </subcellularLocation>
</comment>
<keyword evidence="13 17" id="KW-0830">Ubiquinone</keyword>
<evidence type="ECO:0000256" key="13">
    <source>
        <dbReference type="ARBA" id="ARBA00023075"/>
    </source>
</evidence>
<evidence type="ECO:0000256" key="2">
    <source>
        <dbReference type="ARBA" id="ARBA00004448"/>
    </source>
</evidence>
<evidence type="ECO:0000256" key="5">
    <source>
        <dbReference type="ARBA" id="ARBA00022448"/>
    </source>
</evidence>
<keyword evidence="6" id="KW-0679">Respiratory chain</keyword>
<comment type="catalytic activity">
    <reaction evidence="16 17">
        <text>a ubiquinone + NADH + 5 H(+)(in) = a ubiquinol + NAD(+) + 4 H(+)(out)</text>
        <dbReference type="Rhea" id="RHEA:29091"/>
        <dbReference type="Rhea" id="RHEA-COMP:9565"/>
        <dbReference type="Rhea" id="RHEA-COMP:9566"/>
        <dbReference type="ChEBI" id="CHEBI:15378"/>
        <dbReference type="ChEBI" id="CHEBI:16389"/>
        <dbReference type="ChEBI" id="CHEBI:17976"/>
        <dbReference type="ChEBI" id="CHEBI:57540"/>
        <dbReference type="ChEBI" id="CHEBI:57945"/>
        <dbReference type="EC" id="7.1.1.2"/>
    </reaction>
</comment>
<keyword evidence="9" id="KW-1278">Translocase</keyword>
<keyword evidence="10" id="KW-0249">Electron transport</keyword>
<keyword evidence="8" id="KW-0999">Mitochondrion inner membrane</keyword>
<evidence type="ECO:0000256" key="4">
    <source>
        <dbReference type="ARBA" id="ARBA00021096"/>
    </source>
</evidence>
<dbReference type="EC" id="7.1.1.2" evidence="3 17"/>
<dbReference type="InterPro" id="IPR001516">
    <property type="entry name" value="Proton_antipo_N"/>
</dbReference>
<sequence>MKGCSFYMFTSSFLLASGGVLSASAIFLLLRKEAYLVCLGFLNFLSCESEMTFYIDWVSCLFSSFVFFISGSVVFYSVEYMSNERRFVSFLSLVLLFVASMLVVIFSLNLVSIVLGWDGLGLSSYLLVIYYQNSKSLSAGMITALTNRLGDVAIMLSVALCVEQKSWEFMSAMGSEEATGSWYLFLVGLAALTKSAQLPFSAWLPAAMAAPTPVSALVHSSTLVTAGVYLLLRFAPLLESASLAGILLLFGASTMLMASFSAVVEIDLKKVVAFSTLSQLGLMMVSLSFGLAMLTLFHLLTHACFKALLFLCGGKIMHDFKGAQDIRFMGGAGGGLPLTSSMMLLSSASLCGFPFLAGFYSKDLIFESGMMADYNNLYWSMMLIGIFLSAVYSSRLVYLVLLKPSSSEGLGAGQEEASPMVLSGIFLSSLSVVSGCLLSWLVFASIPLSYLSGGEKLSPLLVALMGSIVGLGLGLSALSWNSFKKPQLVGDFLRLMWYASSVTGWASSWAGKWGSAWVGMSERLWFDSNLGNLKAESSARNLFLSLKEANLASFNVTFALVFMGVLLSIGVYLS</sequence>
<feature type="transmembrane region" description="Helical" evidence="17">
    <location>
        <begin position="90"/>
        <end position="117"/>
    </location>
</feature>
<evidence type="ECO:0000256" key="11">
    <source>
        <dbReference type="ARBA" id="ARBA00022989"/>
    </source>
</evidence>
<dbReference type="EMBL" id="OL677861">
    <property type="protein sequence ID" value="UXX49947.1"/>
    <property type="molecule type" value="Genomic_DNA"/>
</dbReference>
<evidence type="ECO:0000256" key="15">
    <source>
        <dbReference type="ARBA" id="ARBA00023136"/>
    </source>
</evidence>
<dbReference type="GO" id="GO:0015990">
    <property type="term" value="P:electron transport coupled proton transport"/>
    <property type="evidence" value="ECO:0007669"/>
    <property type="project" value="TreeGrafter"/>
</dbReference>
<dbReference type="InterPro" id="IPR001750">
    <property type="entry name" value="ND/Mrp_TM"/>
</dbReference>
<feature type="transmembrane region" description="Helical" evidence="17">
    <location>
        <begin position="460"/>
        <end position="480"/>
    </location>
</feature>
<evidence type="ECO:0000256" key="7">
    <source>
        <dbReference type="ARBA" id="ARBA00022692"/>
    </source>
</evidence>
<dbReference type="Pfam" id="PF00662">
    <property type="entry name" value="Proton_antipo_N"/>
    <property type="match status" value="1"/>
</dbReference>
<evidence type="ECO:0000256" key="8">
    <source>
        <dbReference type="ARBA" id="ARBA00022792"/>
    </source>
</evidence>
<feature type="transmembrane region" description="Helical" evidence="17">
    <location>
        <begin position="421"/>
        <end position="448"/>
    </location>
</feature>
<evidence type="ECO:0000256" key="6">
    <source>
        <dbReference type="ARBA" id="ARBA00022660"/>
    </source>
</evidence>
<feature type="transmembrane region" description="Helical" evidence="17">
    <location>
        <begin position="6"/>
        <end position="29"/>
    </location>
</feature>